<dbReference type="KEGG" id="moz:MoryE10_15580"/>
<keyword evidence="3" id="KW-1185">Reference proteome</keyword>
<keyword evidence="1" id="KW-0732">Signal</keyword>
<dbReference type="Proteomes" id="UP000824988">
    <property type="component" value="Chromosome"/>
</dbReference>
<evidence type="ECO:0000313" key="2">
    <source>
        <dbReference type="EMBL" id="BBL70952.1"/>
    </source>
</evidence>
<organism evidence="2 3">
    <name type="scientific">Methylogaea oryzae</name>
    <dbReference type="NCBI Taxonomy" id="1295382"/>
    <lineage>
        <taxon>Bacteria</taxon>
        <taxon>Pseudomonadati</taxon>
        <taxon>Pseudomonadota</taxon>
        <taxon>Gammaproteobacteria</taxon>
        <taxon>Methylococcales</taxon>
        <taxon>Methylococcaceae</taxon>
        <taxon>Methylogaea</taxon>
    </lineage>
</organism>
<dbReference type="Pfam" id="PF13379">
    <property type="entry name" value="NMT1_2"/>
    <property type="match status" value="1"/>
</dbReference>
<proteinExistence type="predicted"/>
<feature type="chain" id="PRO_5034213234" description="ABC transporter substrate-binding protein" evidence="1">
    <location>
        <begin position="24"/>
        <end position="340"/>
    </location>
</feature>
<feature type="signal peptide" evidence="1">
    <location>
        <begin position="1"/>
        <end position="23"/>
    </location>
</feature>
<protein>
    <recommendedName>
        <fullName evidence="4">ABC transporter substrate-binding protein</fullName>
    </recommendedName>
</protein>
<reference evidence="2" key="1">
    <citation type="submission" date="2019-06" db="EMBL/GenBank/DDBJ databases">
        <title>Complete genome sequence of Methylogaea oryzae strain JCM16910.</title>
        <authorList>
            <person name="Asakawa S."/>
        </authorList>
    </citation>
    <scope>NUCLEOTIDE SEQUENCE</scope>
    <source>
        <strain evidence="2">E10</strain>
    </source>
</reference>
<evidence type="ECO:0000256" key="1">
    <source>
        <dbReference type="SAM" id="SignalP"/>
    </source>
</evidence>
<dbReference type="AlphaFoldDB" id="A0A8D4VPP3"/>
<dbReference type="PANTHER" id="PTHR30024">
    <property type="entry name" value="ALIPHATIC SULFONATES-BINDING PROTEIN-RELATED"/>
    <property type="match status" value="1"/>
</dbReference>
<accession>A0A8D4VPP3</accession>
<name>A0A8D4VPP3_9GAMM</name>
<gene>
    <name evidence="2" type="ORF">MoryE10_15580</name>
</gene>
<evidence type="ECO:0008006" key="4">
    <source>
        <dbReference type="Google" id="ProtNLM"/>
    </source>
</evidence>
<sequence>MKRLPRLLTAAALAMAAAFHVNADTRVEVGYIPILASTPLFLLEAEGWAKTEGLELNLTKFEAGTAAIQALAAGKIDVLYAGIGPVLVARGKGVDAVVVANSAVEELALVARGELAELSRKVPAAEAVARLAENRSAAVKIATQPPGSVPDVVLRHWIKKVTAVDSAKVELVSQGIEKTQQALLAGVIDAAMVREPTITVITKADPQAAVLALGGEMFPGQPGTVVATRSAFVRDNREAVAKLVALHVKAVDAVRNDKARAAKAAWEFIGKGLIEESVLTEALASPSSKFISDPRYIVEAAQRMQDFQTELGIPSSAAPAAQAFDYSFYDAVIGKVAELK</sequence>
<dbReference type="RefSeq" id="WP_221048746.1">
    <property type="nucleotide sequence ID" value="NZ_AP019782.1"/>
</dbReference>
<dbReference type="EMBL" id="AP019782">
    <property type="protein sequence ID" value="BBL70952.1"/>
    <property type="molecule type" value="Genomic_DNA"/>
</dbReference>
<evidence type="ECO:0000313" key="3">
    <source>
        <dbReference type="Proteomes" id="UP000824988"/>
    </source>
</evidence>